<dbReference type="GO" id="GO:0016020">
    <property type="term" value="C:membrane"/>
    <property type="evidence" value="ECO:0007669"/>
    <property type="project" value="TreeGrafter"/>
</dbReference>
<dbReference type="GO" id="GO:0006869">
    <property type="term" value="P:lipid transport"/>
    <property type="evidence" value="ECO:0007669"/>
    <property type="project" value="UniProtKB-UniRule"/>
</dbReference>
<dbReference type="SUPFAM" id="SSF74788">
    <property type="entry name" value="Cullin repeat-like"/>
    <property type="match status" value="1"/>
</dbReference>
<keyword evidence="4" id="KW-0333">Golgi apparatus</keyword>
<dbReference type="GO" id="GO:0000938">
    <property type="term" value="C:GARP complex"/>
    <property type="evidence" value="ECO:0007669"/>
    <property type="project" value="UniProtKB-UniRule"/>
</dbReference>
<comment type="similarity">
    <text evidence="1 4">Belongs to the VPS51 family.</text>
</comment>
<dbReference type="Pfam" id="PF08700">
    <property type="entry name" value="VPS51_Exo84_N"/>
    <property type="match status" value="1"/>
</dbReference>
<dbReference type="GO" id="GO:1990745">
    <property type="term" value="C:EARP complex"/>
    <property type="evidence" value="ECO:0007669"/>
    <property type="project" value="TreeGrafter"/>
</dbReference>
<gene>
    <name evidence="7" type="primary">Vps51</name>
</gene>
<protein>
    <recommendedName>
        <fullName evidence="2 4">Vacuolar protein sorting-associated protein 51 homolog</fullName>
    </recommendedName>
</protein>
<sequence>MSESSENGAGPDQENDQRRLRKNDMLKMYYGMDGGNGQPSNDPLDIDSPNFNADHYLRKLKQENNLSELMDAENDMAKQIRTLDSDMQTLVYENYNKFISATDTIRTMKRDFRQMEDEMEKLTSNMAAITQLNAKINSTMETNRQQITKLSGVHSLLKKLQFLFELPARLKKCLEMGSYAAAVSYYTRTRAVLQHYQHMESFSGIERDCKNIVNEIISKLKETFYDKDSNTHQLAECVGLLLRLGEPAGLLCDDYLQHAKSKLDEDLQELRSYLAGENSAGTSDESEGPGLLIDVLEFMDRGSNGFLSNLSLTIAAYENLFIKQTEVSSMTAAMDGSFSPLLQSNDVCEVANTKLLSFVQDLLETYFALVEKRLMLDKRSRDNALIVRALDRFFRRLQATTNLLPNVNIMKLGGEIIVKVAKARCEHYQLALKEFFTDCLTDARHAISAPKGKSNQSHPNLLDLVNSTASAILNQIKSVLADVQLFTVRDINFSAMTYFRREFCCDDVREVVIVHFIRYISETLLSFCDSSNLSKTTTPPPALLLLLSRLCRDFEQSTVAYVLTLTDEQFMIPSRDKTSQVGDLTTEMGETAHKLLEAYVQYSGLSLSRMIRTSIEARDWLKCVEPRQVRAVMRRVVEEVTQSDQQVGYLYEEGVRTARSSDSSKRTHPVSVSRQRERSHWGAYAPSSTMDNSLLSNIQKLFSERVDVFGPVEFSRTSILTGVVKIALKTLLECVRLKTFSKFGLQQLQVDCHYLQLYLWRFVSDENIVHGLLDEVIASCVHRCVEPTVMEPSVIDVICERG</sequence>
<dbReference type="GO" id="GO:0048193">
    <property type="term" value="P:Golgi vesicle transport"/>
    <property type="evidence" value="ECO:0007669"/>
    <property type="project" value="TreeGrafter"/>
</dbReference>
<evidence type="ECO:0000256" key="4">
    <source>
        <dbReference type="RuleBase" id="RU368010"/>
    </source>
</evidence>
<dbReference type="GO" id="GO:0007041">
    <property type="term" value="P:lysosomal transport"/>
    <property type="evidence" value="ECO:0007669"/>
    <property type="project" value="TreeGrafter"/>
</dbReference>
<keyword evidence="4" id="KW-0813">Transport</keyword>
<accession>A0A6F9DXE9</accession>
<evidence type="ECO:0000256" key="5">
    <source>
        <dbReference type="SAM" id="Coils"/>
    </source>
</evidence>
<dbReference type="InterPro" id="IPR014812">
    <property type="entry name" value="Vps51"/>
</dbReference>
<organism evidence="7">
    <name type="scientific">Phallusia mammillata</name>
    <dbReference type="NCBI Taxonomy" id="59560"/>
    <lineage>
        <taxon>Eukaryota</taxon>
        <taxon>Metazoa</taxon>
        <taxon>Chordata</taxon>
        <taxon>Tunicata</taxon>
        <taxon>Ascidiacea</taxon>
        <taxon>Phlebobranchia</taxon>
        <taxon>Ascidiidae</taxon>
        <taxon>Phallusia</taxon>
    </lineage>
</organism>
<dbReference type="EMBL" id="LR791784">
    <property type="protein sequence ID" value="CAB3267646.1"/>
    <property type="molecule type" value="mRNA"/>
</dbReference>
<comment type="subcellular location">
    <subcellularLocation>
        <location evidence="4">Golgi apparatus</location>
        <location evidence="4">trans-Golgi network</location>
    </subcellularLocation>
</comment>
<evidence type="ECO:0000256" key="3">
    <source>
        <dbReference type="ARBA" id="ARBA00023054"/>
    </source>
</evidence>
<dbReference type="GO" id="GO:0015031">
    <property type="term" value="P:protein transport"/>
    <property type="evidence" value="ECO:0007669"/>
    <property type="project" value="UniProtKB-UniRule"/>
</dbReference>
<dbReference type="AlphaFoldDB" id="A0A6F9DXE9"/>
<keyword evidence="4" id="KW-0653">Protein transport</keyword>
<proteinExistence type="evidence at transcript level"/>
<keyword evidence="3 5" id="KW-0175">Coiled coil</keyword>
<dbReference type="PANTHER" id="PTHR15954">
    <property type="entry name" value="VACUOLAR PROTEIN SORTING-ASSOCIATED PROTEIN 51 HOMOLOG"/>
    <property type="match status" value="1"/>
</dbReference>
<dbReference type="InterPro" id="IPR016159">
    <property type="entry name" value="Cullin_repeat-like_dom_sf"/>
</dbReference>
<comment type="function">
    <text evidence="4">Acts as component of the GARP complex that is involved in retrograde transport from early and late endosomes to the trans-Golgi network (TGN).</text>
</comment>
<dbReference type="GO" id="GO:0005829">
    <property type="term" value="C:cytosol"/>
    <property type="evidence" value="ECO:0007669"/>
    <property type="project" value="GOC"/>
</dbReference>
<dbReference type="GO" id="GO:0007030">
    <property type="term" value="P:Golgi organization"/>
    <property type="evidence" value="ECO:0007669"/>
    <property type="project" value="UniProtKB-UniRule"/>
</dbReference>
<dbReference type="GO" id="GO:0042147">
    <property type="term" value="P:retrograde transport, endosome to Golgi"/>
    <property type="evidence" value="ECO:0007669"/>
    <property type="project" value="UniProtKB-UniRule"/>
</dbReference>
<evidence type="ECO:0000256" key="6">
    <source>
        <dbReference type="SAM" id="MobiDB-lite"/>
    </source>
</evidence>
<feature type="region of interest" description="Disordered" evidence="6">
    <location>
        <begin position="658"/>
        <end position="677"/>
    </location>
</feature>
<keyword evidence="4" id="KW-0445">Lipid transport</keyword>
<evidence type="ECO:0000256" key="1">
    <source>
        <dbReference type="ARBA" id="ARBA00006080"/>
    </source>
</evidence>
<evidence type="ECO:0000313" key="7">
    <source>
        <dbReference type="EMBL" id="CAB3267646.1"/>
    </source>
</evidence>
<feature type="coiled-coil region" evidence="5">
    <location>
        <begin position="105"/>
        <end position="132"/>
    </location>
</feature>
<dbReference type="GO" id="GO:0032456">
    <property type="term" value="P:endocytic recycling"/>
    <property type="evidence" value="ECO:0007669"/>
    <property type="project" value="TreeGrafter"/>
</dbReference>
<dbReference type="PANTHER" id="PTHR15954:SF4">
    <property type="entry name" value="VACUOLAR PROTEIN SORTING-ASSOCIATED PROTEIN 51 HOMOLOG"/>
    <property type="match status" value="1"/>
</dbReference>
<comment type="subunit">
    <text evidence="4">Component of the Golgi-associated retrograde protein (GARP) complex.</text>
</comment>
<evidence type="ECO:0000256" key="2">
    <source>
        <dbReference type="ARBA" id="ARBA00016122"/>
    </source>
</evidence>
<name>A0A6F9DXE9_9ASCI</name>
<feature type="region of interest" description="Disordered" evidence="6">
    <location>
        <begin position="1"/>
        <end position="20"/>
    </location>
</feature>
<reference evidence="7" key="1">
    <citation type="submission" date="2020-04" db="EMBL/GenBank/DDBJ databases">
        <authorList>
            <person name="Neveu A P."/>
        </authorList>
    </citation>
    <scope>NUCLEOTIDE SEQUENCE</scope>
    <source>
        <tissue evidence="7">Whole embryo</tissue>
    </source>
</reference>